<organism evidence="1 2">
    <name type="scientific">Paracoccus mutanolyticus</name>
    <dbReference type="NCBI Taxonomy" id="1499308"/>
    <lineage>
        <taxon>Bacteria</taxon>
        <taxon>Pseudomonadati</taxon>
        <taxon>Pseudomonadota</taxon>
        <taxon>Alphaproteobacteria</taxon>
        <taxon>Rhodobacterales</taxon>
        <taxon>Paracoccaceae</taxon>
        <taxon>Paracoccus</taxon>
    </lineage>
</organism>
<sequence>MDLPIYGPAPVAEAIWTHIQDRVRQLIPGASFEKTMDYRFTRNPYFKRLFYLKSSDRIDKGASTYSYEVKTGDFSKAEMEKAGLGTKAGKAQDFLCLLSGSPIPRDYIRPEQKQRV</sequence>
<reference evidence="1 2" key="1">
    <citation type="submission" date="2018-06" db="EMBL/GenBank/DDBJ databases">
        <title>Complete genome sequence of Paracoccus mutanolyticus strain RSP-02 isolated from cellulosic waste.</title>
        <authorList>
            <person name="Amrutha R.N."/>
            <person name="Shrivastav A."/>
            <person name="Buddana S.K."/>
            <person name="Deshpande U."/>
            <person name="Prakasham R.S."/>
        </authorList>
    </citation>
    <scope>NUCLEOTIDE SEQUENCE [LARGE SCALE GENOMIC DNA]</scope>
    <source>
        <strain evidence="1 2">RSP-02</strain>
    </source>
</reference>
<dbReference type="Proteomes" id="UP000249922">
    <property type="component" value="Chromosome"/>
</dbReference>
<evidence type="ECO:0000313" key="1">
    <source>
        <dbReference type="EMBL" id="AWX93883.1"/>
    </source>
</evidence>
<dbReference type="EMBL" id="CP030239">
    <property type="protein sequence ID" value="AWX93883.1"/>
    <property type="molecule type" value="Genomic_DNA"/>
</dbReference>
<keyword evidence="2" id="KW-1185">Reference proteome</keyword>
<gene>
    <name evidence="1" type="ORF">DPM13_15015</name>
</gene>
<protein>
    <submittedName>
        <fullName evidence="1">Uncharacterized protein</fullName>
    </submittedName>
</protein>
<proteinExistence type="predicted"/>
<dbReference type="RefSeq" id="WP_112888306.1">
    <property type="nucleotide sequence ID" value="NZ_CP030239.1"/>
</dbReference>
<accession>A0ABM6WTX9</accession>
<evidence type="ECO:0000313" key="2">
    <source>
        <dbReference type="Proteomes" id="UP000249922"/>
    </source>
</evidence>
<name>A0ABM6WTX9_9RHOB</name>